<dbReference type="InterPro" id="IPR029016">
    <property type="entry name" value="GAF-like_dom_sf"/>
</dbReference>
<evidence type="ECO:0000313" key="5">
    <source>
        <dbReference type="Proteomes" id="UP000657385"/>
    </source>
</evidence>
<dbReference type="FunFam" id="3.30.450.40:FF:000035">
    <property type="entry name" value="PAS sensor protein"/>
    <property type="match status" value="1"/>
</dbReference>
<dbReference type="Pfam" id="PF13581">
    <property type="entry name" value="HATPase_c_2"/>
    <property type="match status" value="1"/>
</dbReference>
<gene>
    <name evidence="4" type="ORF">I2501_15350</name>
</gene>
<dbReference type="InterPro" id="IPR000700">
    <property type="entry name" value="PAS-assoc_C"/>
</dbReference>
<protein>
    <submittedName>
        <fullName evidence="4">SpoIIE family protein phosphatase</fullName>
    </submittedName>
</protein>
<dbReference type="SMART" id="SM00091">
    <property type="entry name" value="PAS"/>
    <property type="match status" value="1"/>
</dbReference>
<dbReference type="InterPro" id="IPR003594">
    <property type="entry name" value="HATPase_dom"/>
</dbReference>
<evidence type="ECO:0000259" key="2">
    <source>
        <dbReference type="PROSITE" id="PS50112"/>
    </source>
</evidence>
<dbReference type="InterPro" id="IPR052016">
    <property type="entry name" value="Bact_Sigma-Reg"/>
</dbReference>
<dbReference type="PANTHER" id="PTHR43156:SF2">
    <property type="entry name" value="STAGE II SPORULATION PROTEIN E"/>
    <property type="match status" value="1"/>
</dbReference>
<keyword evidence="1" id="KW-0378">Hydrolase</keyword>
<evidence type="ECO:0000256" key="1">
    <source>
        <dbReference type="ARBA" id="ARBA00022801"/>
    </source>
</evidence>
<dbReference type="PROSITE" id="PS50113">
    <property type="entry name" value="PAC"/>
    <property type="match status" value="1"/>
</dbReference>
<accession>A0A931B2Y5</accession>
<dbReference type="SUPFAM" id="SSF55781">
    <property type="entry name" value="GAF domain-like"/>
    <property type="match status" value="1"/>
</dbReference>
<feature type="domain" description="PAC" evidence="3">
    <location>
        <begin position="93"/>
        <end position="147"/>
    </location>
</feature>
<dbReference type="InterPro" id="IPR003018">
    <property type="entry name" value="GAF"/>
</dbReference>
<organism evidence="4 5">
    <name type="scientific">Streptacidiphilus fuscans</name>
    <dbReference type="NCBI Taxonomy" id="2789292"/>
    <lineage>
        <taxon>Bacteria</taxon>
        <taxon>Bacillati</taxon>
        <taxon>Actinomycetota</taxon>
        <taxon>Actinomycetes</taxon>
        <taxon>Kitasatosporales</taxon>
        <taxon>Streptomycetaceae</taxon>
        <taxon>Streptacidiphilus</taxon>
    </lineage>
</organism>
<dbReference type="SMART" id="SM00065">
    <property type="entry name" value="GAF"/>
    <property type="match status" value="1"/>
</dbReference>
<evidence type="ECO:0000259" key="3">
    <source>
        <dbReference type="PROSITE" id="PS50113"/>
    </source>
</evidence>
<keyword evidence="5" id="KW-1185">Reference proteome</keyword>
<dbReference type="Gene3D" id="3.30.565.10">
    <property type="entry name" value="Histidine kinase-like ATPase, C-terminal domain"/>
    <property type="match status" value="1"/>
</dbReference>
<dbReference type="InterPro" id="IPR000014">
    <property type="entry name" value="PAS"/>
</dbReference>
<dbReference type="AlphaFoldDB" id="A0A931B2Y5"/>
<dbReference type="GO" id="GO:0016791">
    <property type="term" value="F:phosphatase activity"/>
    <property type="evidence" value="ECO:0007669"/>
    <property type="project" value="TreeGrafter"/>
</dbReference>
<dbReference type="Gene3D" id="3.60.40.10">
    <property type="entry name" value="PPM-type phosphatase domain"/>
    <property type="match status" value="1"/>
</dbReference>
<dbReference type="Pfam" id="PF01590">
    <property type="entry name" value="GAF"/>
    <property type="match status" value="1"/>
</dbReference>
<comment type="caution">
    <text evidence="4">The sequence shown here is derived from an EMBL/GenBank/DDBJ whole genome shotgun (WGS) entry which is preliminary data.</text>
</comment>
<dbReference type="EMBL" id="JADPRT010000005">
    <property type="protein sequence ID" value="MBF9069399.1"/>
    <property type="molecule type" value="Genomic_DNA"/>
</dbReference>
<name>A0A931B2Y5_9ACTN</name>
<dbReference type="CDD" id="cd16936">
    <property type="entry name" value="HATPase_RsbW-like"/>
    <property type="match status" value="1"/>
</dbReference>
<dbReference type="CDD" id="cd00130">
    <property type="entry name" value="PAS"/>
    <property type="match status" value="1"/>
</dbReference>
<feature type="domain" description="PAS" evidence="2">
    <location>
        <begin position="16"/>
        <end position="89"/>
    </location>
</feature>
<dbReference type="FunFam" id="3.30.565.10:FF:000028">
    <property type="entry name" value="PAS sensor protein"/>
    <property type="match status" value="1"/>
</dbReference>
<sequence>MTTPPEEAGASGPGLDEAVLSALFTQSPVGLQVYDPQLRLVRVNTTTRFLSDRPVEELLGRPMTEVLDAFHVEDVDELIAATQQVLTTGTPVRERRVRLHDPDPEAPVRVASASSFRLEGADGTVLGVTAAIVDITERVRAEERLELLDRAANTVGTTLDLFRTAEQLGDVVVPQLADTFSVHVFDAVLRGEAPPSDTDLPTLALHRAVFRRAATRTQQPPRTTVTRNDAVGEYGVGSPFHRALTELHPVLIERLDPDEQPWLDPVHRRRDELLLASGAHSMMVVPLLARGVVLGLASFYRWRSPVPYDHDDLTLAEQLTSRTALSMDNARLYNRERWVAGVVQHTARDTGTYSQSAVEAAQAYRPPGASSVWFDVLPLSGARVALVAGEALAPTAHAAAALGELRAAVAALSELDLPPDELLTRLQDIVSRNTPGGGSAELAADPRRPVPAACLYAVYNPVTRRLRAASAGGPAPVVVTPDGAELLDVVPGPALGQGVGDYAVAFRTLPEGSLVVLRNGALAPPDQDDANAASPYADLLRPALADARLPLRDLCVTVLDALAPHATRESHPDAAVLIARPRALGPDRAVTWELPNSPRSVGEARELATEQLAAWGLAELVDDVALVVSELVTNAVRHADGPVLLRLIRDRALICEVSDDSSTAPHLRRALDTDEGGRGLFITAQLSERWGVRPARRGKTIWAELPLP</sequence>
<dbReference type="SUPFAM" id="SSF55785">
    <property type="entry name" value="PYP-like sensor domain (PAS domain)"/>
    <property type="match status" value="1"/>
</dbReference>
<dbReference type="NCBIfam" id="TIGR00229">
    <property type="entry name" value="sensory_box"/>
    <property type="match status" value="1"/>
</dbReference>
<dbReference type="InterPro" id="IPR036457">
    <property type="entry name" value="PPM-type-like_dom_sf"/>
</dbReference>
<dbReference type="PANTHER" id="PTHR43156">
    <property type="entry name" value="STAGE II SPORULATION PROTEIN E-RELATED"/>
    <property type="match status" value="1"/>
</dbReference>
<dbReference type="PROSITE" id="PS50112">
    <property type="entry name" value="PAS"/>
    <property type="match status" value="1"/>
</dbReference>
<dbReference type="InterPro" id="IPR035965">
    <property type="entry name" value="PAS-like_dom_sf"/>
</dbReference>
<dbReference type="InterPro" id="IPR013656">
    <property type="entry name" value="PAS_4"/>
</dbReference>
<reference evidence="4" key="1">
    <citation type="submission" date="2020-11" db="EMBL/GenBank/DDBJ databases">
        <title>Isolation and identification of active actinomycetes.</title>
        <authorList>
            <person name="Yu B."/>
        </authorList>
    </citation>
    <scope>NUCLEOTIDE SEQUENCE</scope>
    <source>
        <strain evidence="4">NEAU-YB345</strain>
    </source>
</reference>
<dbReference type="Gene3D" id="3.30.450.40">
    <property type="match status" value="1"/>
</dbReference>
<proteinExistence type="predicted"/>
<dbReference type="SUPFAM" id="SSF55874">
    <property type="entry name" value="ATPase domain of HSP90 chaperone/DNA topoisomerase II/histidine kinase"/>
    <property type="match status" value="1"/>
</dbReference>
<dbReference type="Gene3D" id="3.30.450.20">
    <property type="entry name" value="PAS domain"/>
    <property type="match status" value="1"/>
</dbReference>
<dbReference type="Pfam" id="PF08448">
    <property type="entry name" value="PAS_4"/>
    <property type="match status" value="1"/>
</dbReference>
<dbReference type="InterPro" id="IPR001932">
    <property type="entry name" value="PPM-type_phosphatase-like_dom"/>
</dbReference>
<dbReference type="InterPro" id="IPR036890">
    <property type="entry name" value="HATPase_C_sf"/>
</dbReference>
<evidence type="ECO:0000313" key="4">
    <source>
        <dbReference type="EMBL" id="MBF9069399.1"/>
    </source>
</evidence>
<dbReference type="Pfam" id="PF07228">
    <property type="entry name" value="SpoIIE"/>
    <property type="match status" value="1"/>
</dbReference>
<dbReference type="RefSeq" id="WP_196194534.1">
    <property type="nucleotide sequence ID" value="NZ_JADPRT010000005.1"/>
</dbReference>
<dbReference type="Proteomes" id="UP000657385">
    <property type="component" value="Unassembled WGS sequence"/>
</dbReference>